<organism evidence="1 2">
    <name type="scientific">Rhynchophorus ferrugineus</name>
    <name type="common">Red palm weevil</name>
    <name type="synonym">Curculio ferrugineus</name>
    <dbReference type="NCBI Taxonomy" id="354439"/>
    <lineage>
        <taxon>Eukaryota</taxon>
        <taxon>Metazoa</taxon>
        <taxon>Ecdysozoa</taxon>
        <taxon>Arthropoda</taxon>
        <taxon>Hexapoda</taxon>
        <taxon>Insecta</taxon>
        <taxon>Pterygota</taxon>
        <taxon>Neoptera</taxon>
        <taxon>Endopterygota</taxon>
        <taxon>Coleoptera</taxon>
        <taxon>Polyphaga</taxon>
        <taxon>Cucujiformia</taxon>
        <taxon>Curculionidae</taxon>
        <taxon>Dryophthorinae</taxon>
        <taxon>Rhynchophorus</taxon>
    </lineage>
</organism>
<dbReference type="AlphaFoldDB" id="A0A834IUM7"/>
<evidence type="ECO:0000313" key="1">
    <source>
        <dbReference type="EMBL" id="KAF7287387.1"/>
    </source>
</evidence>
<keyword evidence="2" id="KW-1185">Reference proteome</keyword>
<reference evidence="1" key="1">
    <citation type="submission" date="2020-08" db="EMBL/GenBank/DDBJ databases">
        <title>Genome sequencing and assembly of the red palm weevil Rhynchophorus ferrugineus.</title>
        <authorList>
            <person name="Dias G.B."/>
            <person name="Bergman C.M."/>
            <person name="Manee M."/>
        </authorList>
    </citation>
    <scope>NUCLEOTIDE SEQUENCE</scope>
    <source>
        <strain evidence="1">AA-2017</strain>
        <tissue evidence="1">Whole larva</tissue>
    </source>
</reference>
<sequence length="89" mass="10602">MEINNYDRNRPENTIVPMIKTDWTVTQNQTPRTTFVIHQRTRVRFVAFSRSINPTAVELAHLFDANQWEIREIMRLQLMNKIQCVTLAE</sequence>
<dbReference type="Proteomes" id="UP000625711">
    <property type="component" value="Unassembled WGS sequence"/>
</dbReference>
<name>A0A834IUM7_RHYFE</name>
<comment type="caution">
    <text evidence="1">The sequence shown here is derived from an EMBL/GenBank/DDBJ whole genome shotgun (WGS) entry which is preliminary data.</text>
</comment>
<accession>A0A834IUM7</accession>
<proteinExistence type="predicted"/>
<protein>
    <submittedName>
        <fullName evidence="1">Uncharacterized protein</fullName>
    </submittedName>
</protein>
<gene>
    <name evidence="1" type="ORF">GWI33_001743</name>
</gene>
<evidence type="ECO:0000313" key="2">
    <source>
        <dbReference type="Proteomes" id="UP000625711"/>
    </source>
</evidence>
<dbReference type="EMBL" id="JAACXV010000014">
    <property type="protein sequence ID" value="KAF7287387.1"/>
    <property type="molecule type" value="Genomic_DNA"/>
</dbReference>